<dbReference type="Gene3D" id="3.30.40.10">
    <property type="entry name" value="Zinc/RING finger domain, C3HC4 (zinc finger)"/>
    <property type="match status" value="1"/>
</dbReference>
<evidence type="ECO:0000256" key="4">
    <source>
        <dbReference type="ARBA" id="ARBA00022737"/>
    </source>
</evidence>
<dbReference type="SMART" id="SM00064">
    <property type="entry name" value="FYVE"/>
    <property type="match status" value="1"/>
</dbReference>
<keyword evidence="6 8" id="KW-0863">Zinc-finger</keyword>
<dbReference type="SUPFAM" id="SSF50978">
    <property type="entry name" value="WD40 repeat-like"/>
    <property type="match status" value="1"/>
</dbReference>
<evidence type="ECO:0000313" key="14">
    <source>
        <dbReference type="Proteomes" id="UP000663870"/>
    </source>
</evidence>
<dbReference type="InterPro" id="IPR036322">
    <property type="entry name" value="WD40_repeat_dom_sf"/>
</dbReference>
<dbReference type="FunFam" id="3.30.40.10:FF:000105">
    <property type="entry name" value="WD repeat and FYVE domain-containing protein 2"/>
    <property type="match status" value="1"/>
</dbReference>
<reference evidence="11" key="1">
    <citation type="submission" date="2021-02" db="EMBL/GenBank/DDBJ databases">
        <authorList>
            <person name="Nowell W R."/>
        </authorList>
    </citation>
    <scope>NUCLEOTIDE SEQUENCE</scope>
</reference>
<dbReference type="PANTHER" id="PTHR46189">
    <property type="entry name" value="LD41958P"/>
    <property type="match status" value="1"/>
</dbReference>
<dbReference type="Pfam" id="PF01363">
    <property type="entry name" value="FYVE"/>
    <property type="match status" value="1"/>
</dbReference>
<keyword evidence="3" id="KW-0479">Metal-binding</keyword>
<feature type="repeat" description="WD" evidence="9">
    <location>
        <begin position="201"/>
        <end position="242"/>
    </location>
</feature>
<proteinExistence type="predicted"/>
<dbReference type="AlphaFoldDB" id="A0A813TKD3"/>
<dbReference type="PROSITE" id="PS50178">
    <property type="entry name" value="ZF_FYVE"/>
    <property type="match status" value="1"/>
</dbReference>
<evidence type="ECO:0000256" key="6">
    <source>
        <dbReference type="ARBA" id="ARBA00022771"/>
    </source>
</evidence>
<evidence type="ECO:0000256" key="8">
    <source>
        <dbReference type="PROSITE-ProRule" id="PRU00091"/>
    </source>
</evidence>
<feature type="domain" description="FYVE-type" evidence="10">
    <location>
        <begin position="287"/>
        <end position="358"/>
    </location>
</feature>
<evidence type="ECO:0000256" key="2">
    <source>
        <dbReference type="ARBA" id="ARBA00022574"/>
    </source>
</evidence>
<dbReference type="Gene3D" id="2.130.10.10">
    <property type="entry name" value="YVTN repeat-like/Quinoprotein amine dehydrogenase"/>
    <property type="match status" value="2"/>
</dbReference>
<dbReference type="EMBL" id="CAJNOH010000048">
    <property type="protein sequence ID" value="CAF0809454.1"/>
    <property type="molecule type" value="Genomic_DNA"/>
</dbReference>
<evidence type="ECO:0000259" key="10">
    <source>
        <dbReference type="PROSITE" id="PS50178"/>
    </source>
</evidence>
<dbReference type="PRINTS" id="PR00320">
    <property type="entry name" value="GPROTEINBRPT"/>
</dbReference>
<dbReference type="InterPro" id="IPR042234">
    <property type="entry name" value="WDFY1/WDFY2"/>
</dbReference>
<dbReference type="InterPro" id="IPR013083">
    <property type="entry name" value="Znf_RING/FYVE/PHD"/>
</dbReference>
<keyword evidence="14" id="KW-1185">Reference proteome</keyword>
<dbReference type="Proteomes" id="UP000663854">
    <property type="component" value="Unassembled WGS sequence"/>
</dbReference>
<dbReference type="InterPro" id="IPR015943">
    <property type="entry name" value="WD40/YVTN_repeat-like_dom_sf"/>
</dbReference>
<evidence type="ECO:0000313" key="13">
    <source>
        <dbReference type="Proteomes" id="UP000663854"/>
    </source>
</evidence>
<comment type="subcellular location">
    <subcellularLocation>
        <location evidence="1">Early endosome</location>
    </subcellularLocation>
</comment>
<dbReference type="SMART" id="SM00320">
    <property type="entry name" value="WD40"/>
    <property type="match status" value="5"/>
</dbReference>
<gene>
    <name evidence="12" type="ORF">JXQ802_LOCUS7310</name>
    <name evidence="11" type="ORF">PYM288_LOCUS5017</name>
</gene>
<dbReference type="GO" id="GO:0005769">
    <property type="term" value="C:early endosome"/>
    <property type="evidence" value="ECO:0007669"/>
    <property type="project" value="UniProtKB-SubCell"/>
</dbReference>
<evidence type="ECO:0000313" key="11">
    <source>
        <dbReference type="EMBL" id="CAF0809454.1"/>
    </source>
</evidence>
<protein>
    <recommendedName>
        <fullName evidence="10">FYVE-type domain-containing protein</fullName>
    </recommendedName>
</protein>
<dbReference type="InterPro" id="IPR017455">
    <property type="entry name" value="Znf_FYVE-rel"/>
</dbReference>
<evidence type="ECO:0000256" key="3">
    <source>
        <dbReference type="ARBA" id="ARBA00022723"/>
    </source>
</evidence>
<evidence type="ECO:0000313" key="12">
    <source>
        <dbReference type="EMBL" id="CAF0863489.1"/>
    </source>
</evidence>
<dbReference type="PROSITE" id="PS50294">
    <property type="entry name" value="WD_REPEATS_REGION"/>
    <property type="match status" value="2"/>
</dbReference>
<dbReference type="PANTHER" id="PTHR46189:SF1">
    <property type="entry name" value="LD41958P"/>
    <property type="match status" value="1"/>
</dbReference>
<feature type="repeat" description="WD" evidence="9">
    <location>
        <begin position="244"/>
        <end position="275"/>
    </location>
</feature>
<dbReference type="Pfam" id="PF00400">
    <property type="entry name" value="WD40"/>
    <property type="match status" value="2"/>
</dbReference>
<dbReference type="PROSITE" id="PS50082">
    <property type="entry name" value="WD_REPEATS_2"/>
    <property type="match status" value="3"/>
</dbReference>
<dbReference type="InterPro" id="IPR020472">
    <property type="entry name" value="WD40_PAC1"/>
</dbReference>
<dbReference type="InterPro" id="IPR001680">
    <property type="entry name" value="WD40_rpt"/>
</dbReference>
<organism evidence="11 13">
    <name type="scientific">Rotaria sordida</name>
    <dbReference type="NCBI Taxonomy" id="392033"/>
    <lineage>
        <taxon>Eukaryota</taxon>
        <taxon>Metazoa</taxon>
        <taxon>Spiralia</taxon>
        <taxon>Gnathifera</taxon>
        <taxon>Rotifera</taxon>
        <taxon>Eurotatoria</taxon>
        <taxon>Bdelloidea</taxon>
        <taxon>Philodinida</taxon>
        <taxon>Philodinidae</taxon>
        <taxon>Rotaria</taxon>
    </lineage>
</organism>
<evidence type="ECO:0000256" key="9">
    <source>
        <dbReference type="PROSITE-ProRule" id="PRU00221"/>
    </source>
</evidence>
<dbReference type="InterPro" id="IPR011011">
    <property type="entry name" value="Znf_FYVE_PHD"/>
</dbReference>
<dbReference type="InterPro" id="IPR019775">
    <property type="entry name" value="WD40_repeat_CS"/>
</dbReference>
<keyword evidence="2 9" id="KW-0853">WD repeat</keyword>
<keyword evidence="7" id="KW-0862">Zinc</keyword>
<keyword evidence="4" id="KW-0677">Repeat</keyword>
<keyword evidence="5" id="KW-0967">Endosome</keyword>
<evidence type="ECO:0000256" key="7">
    <source>
        <dbReference type="ARBA" id="ARBA00022833"/>
    </source>
</evidence>
<dbReference type="EMBL" id="CAJNOL010000121">
    <property type="protein sequence ID" value="CAF0863489.1"/>
    <property type="molecule type" value="Genomic_DNA"/>
</dbReference>
<dbReference type="SUPFAM" id="SSF57903">
    <property type="entry name" value="FYVE/PHD zinc finger"/>
    <property type="match status" value="1"/>
</dbReference>
<sequence>MAAAIDAGVGKVRRPELSNKIDVEVSINDAILLTTDDGVLTALDDRTLRIWLRRQTGKYWPSVCYTLDSAPTALSYHETSHRLFCGCDSGLIHEFLVADDFNKITLQCTYLGHQSRIHALYFASRSELLLSVCREKKFNWFSTNPADEKHQYIQGSYTLTSWGMSITMDETSRQCFIGDSNGIIHFLKIDTDNKCQLNTTLNGHTGSVQNLLWDADSEWLFSGSFDTSVVVWDVGTHQGLAVELNGHLDRLVGISYDNLRKLLITCSADGHIGVWPMNVKRNETPKWLENDSCQICQMPFFWNLRAMWTQKQIGLRQHHCRKCGRAVCDKCSQTRKALPLLGYETIQRICNDCVQTLKNDETVPLASFYDIRQGTIRMDYNQGKKVMMTVGTDRTIKIWDMSSVV</sequence>
<evidence type="ECO:0000256" key="1">
    <source>
        <dbReference type="ARBA" id="ARBA00004412"/>
    </source>
</evidence>
<name>A0A813TKD3_9BILA</name>
<accession>A0A813TKD3</accession>
<dbReference type="Proteomes" id="UP000663870">
    <property type="component" value="Unassembled WGS sequence"/>
</dbReference>
<feature type="repeat" description="WD" evidence="9">
    <location>
        <begin position="378"/>
        <end position="405"/>
    </location>
</feature>
<dbReference type="GO" id="GO:0008270">
    <property type="term" value="F:zinc ion binding"/>
    <property type="evidence" value="ECO:0007669"/>
    <property type="project" value="UniProtKB-KW"/>
</dbReference>
<comment type="caution">
    <text evidence="11">The sequence shown here is derived from an EMBL/GenBank/DDBJ whole genome shotgun (WGS) entry which is preliminary data.</text>
</comment>
<dbReference type="PROSITE" id="PS00678">
    <property type="entry name" value="WD_REPEATS_1"/>
    <property type="match status" value="2"/>
</dbReference>
<evidence type="ECO:0000256" key="5">
    <source>
        <dbReference type="ARBA" id="ARBA00022753"/>
    </source>
</evidence>
<dbReference type="InterPro" id="IPR000306">
    <property type="entry name" value="Znf_FYVE"/>
</dbReference>